<sequence length="101" mass="11401">MDIFVLVYSLLFYAIGRWVKNSPSVMAGYYSLPKERRERVARRTADCLYRVFRAMAVLMVLSYAVLRVAGVDKVLSGCLCTLIISVVGTVGAALWVQRYDK</sequence>
<proteinExistence type="predicted"/>
<reference evidence="2" key="2">
    <citation type="submission" date="2021-04" db="EMBL/GenBank/DDBJ databases">
        <authorList>
            <person name="Gilroy R."/>
        </authorList>
    </citation>
    <scope>NUCLEOTIDE SEQUENCE</scope>
    <source>
        <strain evidence="2">Gambia2-208</strain>
    </source>
</reference>
<evidence type="ECO:0000313" key="2">
    <source>
        <dbReference type="EMBL" id="HIY87256.1"/>
    </source>
</evidence>
<evidence type="ECO:0000313" key="3">
    <source>
        <dbReference type="Proteomes" id="UP000886851"/>
    </source>
</evidence>
<feature type="transmembrane region" description="Helical" evidence="1">
    <location>
        <begin position="51"/>
        <end position="68"/>
    </location>
</feature>
<name>A0A9D1ZGA8_9BACE</name>
<keyword evidence="1" id="KW-1133">Transmembrane helix</keyword>
<feature type="transmembrane region" description="Helical" evidence="1">
    <location>
        <begin position="74"/>
        <end position="96"/>
    </location>
</feature>
<evidence type="ECO:0000256" key="1">
    <source>
        <dbReference type="SAM" id="Phobius"/>
    </source>
</evidence>
<evidence type="ECO:0008006" key="4">
    <source>
        <dbReference type="Google" id="ProtNLM"/>
    </source>
</evidence>
<organism evidence="2 3">
    <name type="scientific">Candidatus Bacteroides pullicola</name>
    <dbReference type="NCBI Taxonomy" id="2838475"/>
    <lineage>
        <taxon>Bacteria</taxon>
        <taxon>Pseudomonadati</taxon>
        <taxon>Bacteroidota</taxon>
        <taxon>Bacteroidia</taxon>
        <taxon>Bacteroidales</taxon>
        <taxon>Bacteroidaceae</taxon>
        <taxon>Bacteroides</taxon>
    </lineage>
</organism>
<accession>A0A9D1ZGA8</accession>
<comment type="caution">
    <text evidence="2">The sequence shown here is derived from an EMBL/GenBank/DDBJ whole genome shotgun (WGS) entry which is preliminary data.</text>
</comment>
<dbReference type="Proteomes" id="UP000886851">
    <property type="component" value="Unassembled WGS sequence"/>
</dbReference>
<keyword evidence="1" id="KW-0812">Transmembrane</keyword>
<dbReference type="AlphaFoldDB" id="A0A9D1ZGA8"/>
<reference evidence="2" key="1">
    <citation type="journal article" date="2021" name="PeerJ">
        <title>Extensive microbial diversity within the chicken gut microbiome revealed by metagenomics and culture.</title>
        <authorList>
            <person name="Gilroy R."/>
            <person name="Ravi A."/>
            <person name="Getino M."/>
            <person name="Pursley I."/>
            <person name="Horton D.L."/>
            <person name="Alikhan N.F."/>
            <person name="Baker D."/>
            <person name="Gharbi K."/>
            <person name="Hall N."/>
            <person name="Watson M."/>
            <person name="Adriaenssens E.M."/>
            <person name="Foster-Nyarko E."/>
            <person name="Jarju S."/>
            <person name="Secka A."/>
            <person name="Antonio M."/>
            <person name="Oren A."/>
            <person name="Chaudhuri R.R."/>
            <person name="La Ragione R."/>
            <person name="Hildebrand F."/>
            <person name="Pallen M.J."/>
        </authorList>
    </citation>
    <scope>NUCLEOTIDE SEQUENCE</scope>
    <source>
        <strain evidence="2">Gambia2-208</strain>
    </source>
</reference>
<protein>
    <recommendedName>
        <fullName evidence="4">DUF3784 domain-containing protein</fullName>
    </recommendedName>
</protein>
<keyword evidence="1" id="KW-0472">Membrane</keyword>
<dbReference type="EMBL" id="DXCV01000011">
    <property type="protein sequence ID" value="HIY87256.1"/>
    <property type="molecule type" value="Genomic_DNA"/>
</dbReference>
<gene>
    <name evidence="2" type="ORF">H9824_00940</name>
</gene>